<protein>
    <submittedName>
        <fullName evidence="11">Germination protein, Ger(X)C family</fullName>
    </submittedName>
</protein>
<dbReference type="GO" id="GO:0016020">
    <property type="term" value="C:membrane"/>
    <property type="evidence" value="ECO:0007669"/>
    <property type="project" value="UniProtKB-SubCell"/>
</dbReference>
<feature type="region of interest" description="Disordered" evidence="8">
    <location>
        <begin position="61"/>
        <end position="80"/>
    </location>
</feature>
<evidence type="ECO:0000256" key="2">
    <source>
        <dbReference type="ARBA" id="ARBA00007886"/>
    </source>
</evidence>
<feature type="domain" description="Spore germination protein N-terminal" evidence="10">
    <location>
        <begin position="30"/>
        <end position="207"/>
    </location>
</feature>
<dbReference type="GO" id="GO:0009847">
    <property type="term" value="P:spore germination"/>
    <property type="evidence" value="ECO:0007669"/>
    <property type="project" value="InterPro"/>
</dbReference>
<evidence type="ECO:0000256" key="4">
    <source>
        <dbReference type="ARBA" id="ARBA00022729"/>
    </source>
</evidence>
<evidence type="ECO:0000259" key="9">
    <source>
        <dbReference type="Pfam" id="PF05504"/>
    </source>
</evidence>
<reference evidence="12" key="1">
    <citation type="submission" date="2016-10" db="EMBL/GenBank/DDBJ databases">
        <authorList>
            <person name="Varghese N."/>
        </authorList>
    </citation>
    <scope>NUCLEOTIDE SEQUENCE [LARGE SCALE GENOMIC DNA]</scope>
    <source>
        <strain evidence="12">DSM 12489</strain>
    </source>
</reference>
<gene>
    <name evidence="11" type="ORF">SAMN04489725_11322</name>
</gene>
<dbReference type="STRING" id="89784.SAMN04489725_11322"/>
<evidence type="ECO:0000313" key="12">
    <source>
        <dbReference type="Proteomes" id="UP000182589"/>
    </source>
</evidence>
<evidence type="ECO:0000313" key="11">
    <source>
        <dbReference type="EMBL" id="SDW74240.1"/>
    </source>
</evidence>
<feature type="compositionally biased region" description="Low complexity" evidence="8">
    <location>
        <begin position="67"/>
        <end position="78"/>
    </location>
</feature>
<dbReference type="InterPro" id="IPR038501">
    <property type="entry name" value="Spore_GerAC_C_sf"/>
</dbReference>
<dbReference type="RefSeq" id="WP_074693379.1">
    <property type="nucleotide sequence ID" value="NZ_FNOJ01000013.1"/>
</dbReference>
<evidence type="ECO:0000256" key="8">
    <source>
        <dbReference type="SAM" id="MobiDB-lite"/>
    </source>
</evidence>
<evidence type="ECO:0000256" key="5">
    <source>
        <dbReference type="ARBA" id="ARBA00023136"/>
    </source>
</evidence>
<dbReference type="Proteomes" id="UP000182589">
    <property type="component" value="Unassembled WGS sequence"/>
</dbReference>
<keyword evidence="12" id="KW-1185">Reference proteome</keyword>
<dbReference type="Pfam" id="PF25198">
    <property type="entry name" value="Spore_GerAC_N"/>
    <property type="match status" value="1"/>
</dbReference>
<dbReference type="PANTHER" id="PTHR35789:SF1">
    <property type="entry name" value="SPORE GERMINATION PROTEIN B3"/>
    <property type="match status" value="1"/>
</dbReference>
<evidence type="ECO:0000256" key="7">
    <source>
        <dbReference type="ARBA" id="ARBA00023288"/>
    </source>
</evidence>
<keyword evidence="4" id="KW-0732">Signal</keyword>
<comment type="similarity">
    <text evidence="2">Belongs to the GerABKC lipoprotein family.</text>
</comment>
<keyword evidence="5" id="KW-0472">Membrane</keyword>
<dbReference type="Pfam" id="PF05504">
    <property type="entry name" value="Spore_GerAC"/>
    <property type="match status" value="1"/>
</dbReference>
<dbReference type="AlphaFoldDB" id="A0A1H2W0W9"/>
<feature type="domain" description="Spore germination GerAC-like C-terminal" evidence="9">
    <location>
        <begin position="218"/>
        <end position="381"/>
    </location>
</feature>
<accession>A0A1H2W0W9</accession>
<evidence type="ECO:0000256" key="3">
    <source>
        <dbReference type="ARBA" id="ARBA00022544"/>
    </source>
</evidence>
<evidence type="ECO:0000256" key="1">
    <source>
        <dbReference type="ARBA" id="ARBA00004635"/>
    </source>
</evidence>
<dbReference type="InterPro" id="IPR057336">
    <property type="entry name" value="GerAC_N"/>
</dbReference>
<dbReference type="InterPro" id="IPR046953">
    <property type="entry name" value="Spore_GerAC-like_C"/>
</dbReference>
<evidence type="ECO:0000256" key="6">
    <source>
        <dbReference type="ARBA" id="ARBA00023139"/>
    </source>
</evidence>
<keyword evidence="7" id="KW-0449">Lipoprotein</keyword>
<keyword evidence="6" id="KW-0564">Palmitate</keyword>
<dbReference type="Gene3D" id="3.30.300.210">
    <property type="entry name" value="Nutrient germinant receptor protein C, domain 3"/>
    <property type="match status" value="1"/>
</dbReference>
<proteinExistence type="inferred from homology"/>
<sequence length="405" mass="45061">MMREARWAPRRAVVIVKVVLSAFLLPGCYDIREVDDMNLVLALGIDETRDHHVSVTAEFVNPASTPSSSDGGSSSSGSRQPVIVRQETGISIEDAIGKFEREIPHSVYLAQNMLVLFGETYARNGIDRALDYFERDRAFRRNQLFLVTPDSVTDVLSASVDPEPLNALGIRELVEQSSTELRFVQSEQQHVMEEYLSPSQAPVMALIGLNQSGHPVLQGVAIFRADHMVDTLSVDEMQGLGWLLGRTRQVALRMPCTGAGDGTGTTIRILGSKTRFYARPDRGNLSVHLHVDARAEIEQLCPHEKLDDVKLKQLNIMASSEIERSMRNALLKLQEDDVDVCQFGKRIFLQSPDYWRKVSPTWLSSFPKISVECRANVQIVRANLSLNTPESTVSRSGKTTAEVAQ</sequence>
<organism evidence="11 12">
    <name type="scientific">Alicyclobacillus hesperidum</name>
    <dbReference type="NCBI Taxonomy" id="89784"/>
    <lineage>
        <taxon>Bacteria</taxon>
        <taxon>Bacillati</taxon>
        <taxon>Bacillota</taxon>
        <taxon>Bacilli</taxon>
        <taxon>Bacillales</taxon>
        <taxon>Alicyclobacillaceae</taxon>
        <taxon>Alicyclobacillus</taxon>
    </lineage>
</organism>
<dbReference type="PANTHER" id="PTHR35789">
    <property type="entry name" value="SPORE GERMINATION PROTEIN B3"/>
    <property type="match status" value="1"/>
</dbReference>
<comment type="subcellular location">
    <subcellularLocation>
        <location evidence="1">Membrane</location>
        <topology evidence="1">Lipid-anchor</topology>
    </subcellularLocation>
</comment>
<keyword evidence="3" id="KW-0309">Germination</keyword>
<dbReference type="InterPro" id="IPR008844">
    <property type="entry name" value="Spore_GerAC-like"/>
</dbReference>
<evidence type="ECO:0000259" key="10">
    <source>
        <dbReference type="Pfam" id="PF25198"/>
    </source>
</evidence>
<name>A0A1H2W0W9_9BACL</name>
<dbReference type="EMBL" id="FNOJ01000013">
    <property type="protein sequence ID" value="SDW74240.1"/>
    <property type="molecule type" value="Genomic_DNA"/>
</dbReference>
<dbReference type="NCBIfam" id="TIGR02887">
    <property type="entry name" value="spore_ger_x_C"/>
    <property type="match status" value="1"/>
</dbReference>